<dbReference type="RefSeq" id="WP_116023138.1">
    <property type="nucleotide sequence ID" value="NZ_QTTT01000001.1"/>
</dbReference>
<dbReference type="EMBL" id="QTTT01000001">
    <property type="protein sequence ID" value="REE97674.1"/>
    <property type="molecule type" value="Genomic_DNA"/>
</dbReference>
<comment type="caution">
    <text evidence="1">The sequence shown here is derived from an EMBL/GenBank/DDBJ whole genome shotgun (WGS) entry which is preliminary data.</text>
</comment>
<organism evidence="1 2">
    <name type="scientific">Thermomonospora umbrina</name>
    <dbReference type="NCBI Taxonomy" id="111806"/>
    <lineage>
        <taxon>Bacteria</taxon>
        <taxon>Bacillati</taxon>
        <taxon>Actinomycetota</taxon>
        <taxon>Actinomycetes</taxon>
        <taxon>Streptosporangiales</taxon>
        <taxon>Thermomonosporaceae</taxon>
        <taxon>Thermomonospora</taxon>
    </lineage>
</organism>
<sequence>MNLSRIPRLPLSRRARSRALVVTAASGTGLVALATPASALSVPIDSTLGILNGAVAGILGSLSDRNLKTDVVPVIWER</sequence>
<accession>A0A3D9SYM9</accession>
<dbReference type="AlphaFoldDB" id="A0A3D9SYM9"/>
<keyword evidence="2" id="KW-1185">Reference proteome</keyword>
<protein>
    <submittedName>
        <fullName evidence="1">Uncharacterized protein</fullName>
    </submittedName>
</protein>
<reference evidence="1 2" key="1">
    <citation type="submission" date="2018-08" db="EMBL/GenBank/DDBJ databases">
        <title>Sequencing the genomes of 1000 actinobacteria strains.</title>
        <authorList>
            <person name="Klenk H.-P."/>
        </authorList>
    </citation>
    <scope>NUCLEOTIDE SEQUENCE [LARGE SCALE GENOMIC DNA]</scope>
    <source>
        <strain evidence="1 2">DSM 43927</strain>
    </source>
</reference>
<evidence type="ECO:0000313" key="1">
    <source>
        <dbReference type="EMBL" id="REE97674.1"/>
    </source>
</evidence>
<proteinExistence type="predicted"/>
<evidence type="ECO:0000313" key="2">
    <source>
        <dbReference type="Proteomes" id="UP000256661"/>
    </source>
</evidence>
<gene>
    <name evidence="1" type="ORF">DFJ69_3148</name>
</gene>
<dbReference type="Proteomes" id="UP000256661">
    <property type="component" value="Unassembled WGS sequence"/>
</dbReference>
<name>A0A3D9SYM9_9ACTN</name>